<sequence>MNRTAHTDQHGTRRRAPLHSYAMAIASALVLAGGLGALAAFLREQDGVLTGVGLGIFTFPPLLALSWLVLVSRHTVTPEPHAEESVERQWLDRALSGGFTDVLTACGLALTAVAVSGVEISGLATLTAVVVLAMVDVVVRYVVISRRES</sequence>
<organism evidence="2 3">
    <name type="scientific">Georgenia deserti</name>
    <dbReference type="NCBI Taxonomy" id="2093781"/>
    <lineage>
        <taxon>Bacteria</taxon>
        <taxon>Bacillati</taxon>
        <taxon>Actinomycetota</taxon>
        <taxon>Actinomycetes</taxon>
        <taxon>Micrococcales</taxon>
        <taxon>Bogoriellaceae</taxon>
        <taxon>Georgenia</taxon>
    </lineage>
</organism>
<name>A0ABW4L0R9_9MICO</name>
<keyword evidence="1" id="KW-0812">Transmembrane</keyword>
<reference evidence="3" key="1">
    <citation type="journal article" date="2019" name="Int. J. Syst. Evol. Microbiol.">
        <title>The Global Catalogue of Microorganisms (GCM) 10K type strain sequencing project: providing services to taxonomists for standard genome sequencing and annotation.</title>
        <authorList>
            <consortium name="The Broad Institute Genomics Platform"/>
            <consortium name="The Broad Institute Genome Sequencing Center for Infectious Disease"/>
            <person name="Wu L."/>
            <person name="Ma J."/>
        </authorList>
    </citation>
    <scope>NUCLEOTIDE SEQUENCE [LARGE SCALE GENOMIC DNA]</scope>
    <source>
        <strain evidence="3">JCM 17130</strain>
    </source>
</reference>
<gene>
    <name evidence="2" type="ORF">ACFSE6_00915</name>
</gene>
<dbReference type="EMBL" id="JBHUEE010000001">
    <property type="protein sequence ID" value="MFD1716380.1"/>
    <property type="molecule type" value="Genomic_DNA"/>
</dbReference>
<evidence type="ECO:0008006" key="4">
    <source>
        <dbReference type="Google" id="ProtNLM"/>
    </source>
</evidence>
<dbReference type="RefSeq" id="WP_388001825.1">
    <property type="nucleotide sequence ID" value="NZ_JBHUEE010000001.1"/>
</dbReference>
<protein>
    <recommendedName>
        <fullName evidence="4">DUF3180 family protein</fullName>
    </recommendedName>
</protein>
<feature type="transmembrane region" description="Helical" evidence="1">
    <location>
        <begin position="21"/>
        <end position="42"/>
    </location>
</feature>
<evidence type="ECO:0000256" key="1">
    <source>
        <dbReference type="SAM" id="Phobius"/>
    </source>
</evidence>
<accession>A0ABW4L0R9</accession>
<evidence type="ECO:0000313" key="3">
    <source>
        <dbReference type="Proteomes" id="UP001597277"/>
    </source>
</evidence>
<feature type="transmembrane region" description="Helical" evidence="1">
    <location>
        <begin position="90"/>
        <end position="114"/>
    </location>
</feature>
<dbReference type="Proteomes" id="UP001597277">
    <property type="component" value="Unassembled WGS sequence"/>
</dbReference>
<keyword evidence="3" id="KW-1185">Reference proteome</keyword>
<comment type="caution">
    <text evidence="2">The sequence shown here is derived from an EMBL/GenBank/DDBJ whole genome shotgun (WGS) entry which is preliminary data.</text>
</comment>
<keyword evidence="1" id="KW-1133">Transmembrane helix</keyword>
<feature type="transmembrane region" description="Helical" evidence="1">
    <location>
        <begin position="120"/>
        <end position="143"/>
    </location>
</feature>
<keyword evidence="1" id="KW-0472">Membrane</keyword>
<proteinExistence type="predicted"/>
<feature type="transmembrane region" description="Helical" evidence="1">
    <location>
        <begin position="48"/>
        <end position="70"/>
    </location>
</feature>
<evidence type="ECO:0000313" key="2">
    <source>
        <dbReference type="EMBL" id="MFD1716380.1"/>
    </source>
</evidence>